<evidence type="ECO:0000256" key="1">
    <source>
        <dbReference type="ARBA" id="ARBA00006738"/>
    </source>
</evidence>
<dbReference type="PANTHER" id="PTHR34039">
    <property type="entry name" value="UPF0102 PROTEIN YRAN"/>
    <property type="match status" value="1"/>
</dbReference>
<name>A0ABW5NJ15_9SPHI</name>
<dbReference type="EMBL" id="JBHUMA010000004">
    <property type="protein sequence ID" value="MFD2598019.1"/>
    <property type="molecule type" value="Genomic_DNA"/>
</dbReference>
<proteinExistence type="inferred from homology"/>
<sequence>MTTQKETGNFGEQQAQAYLQSCGYEILAVNWQYKHLEADIIMRDGAVLVFVEVKTRSSVSFGHPQEFVDEKKQERLFRLAEVYVDEVEHQGDIRFDIVSIISKNGLQIEHIKDAFWHY</sequence>
<dbReference type="SUPFAM" id="SSF52980">
    <property type="entry name" value="Restriction endonuclease-like"/>
    <property type="match status" value="1"/>
</dbReference>
<evidence type="ECO:0000313" key="4">
    <source>
        <dbReference type="Proteomes" id="UP001597393"/>
    </source>
</evidence>
<dbReference type="NCBIfam" id="NF009150">
    <property type="entry name" value="PRK12497.1-3"/>
    <property type="match status" value="1"/>
</dbReference>
<dbReference type="InterPro" id="IPR011856">
    <property type="entry name" value="tRNA_endonuc-like_dom_sf"/>
</dbReference>
<gene>
    <name evidence="3" type="ORF">ACFSQ3_03560</name>
</gene>
<dbReference type="Pfam" id="PF02021">
    <property type="entry name" value="UPF0102"/>
    <property type="match status" value="1"/>
</dbReference>
<dbReference type="Proteomes" id="UP001597393">
    <property type="component" value="Unassembled WGS sequence"/>
</dbReference>
<dbReference type="InterPro" id="IPR003509">
    <property type="entry name" value="UPF0102_YraN-like"/>
</dbReference>
<dbReference type="NCBIfam" id="TIGR00252">
    <property type="entry name" value="YraN family protein"/>
    <property type="match status" value="1"/>
</dbReference>
<comment type="caution">
    <text evidence="3">The sequence shown here is derived from an EMBL/GenBank/DDBJ whole genome shotgun (WGS) entry which is preliminary data.</text>
</comment>
<dbReference type="InterPro" id="IPR011335">
    <property type="entry name" value="Restrct_endonuc-II-like"/>
</dbReference>
<accession>A0ABW5NJ15</accession>
<evidence type="ECO:0000313" key="3">
    <source>
        <dbReference type="EMBL" id="MFD2598019.1"/>
    </source>
</evidence>
<dbReference type="RefSeq" id="WP_380867532.1">
    <property type="nucleotide sequence ID" value="NZ_JBHUMA010000004.1"/>
</dbReference>
<reference evidence="4" key="1">
    <citation type="journal article" date="2019" name="Int. J. Syst. Evol. Microbiol.">
        <title>The Global Catalogue of Microorganisms (GCM) 10K type strain sequencing project: providing services to taxonomists for standard genome sequencing and annotation.</title>
        <authorList>
            <consortium name="The Broad Institute Genomics Platform"/>
            <consortium name="The Broad Institute Genome Sequencing Center for Infectious Disease"/>
            <person name="Wu L."/>
            <person name="Ma J."/>
        </authorList>
    </citation>
    <scope>NUCLEOTIDE SEQUENCE [LARGE SCALE GENOMIC DNA]</scope>
    <source>
        <strain evidence="4">KCTC 42248</strain>
    </source>
</reference>
<keyword evidence="4" id="KW-1185">Reference proteome</keyword>
<dbReference type="NCBIfam" id="NF009154">
    <property type="entry name" value="PRK12497.3-3"/>
    <property type="match status" value="1"/>
</dbReference>
<dbReference type="CDD" id="cd20736">
    <property type="entry name" value="PoNe_Nuclease"/>
    <property type="match status" value="1"/>
</dbReference>
<comment type="similarity">
    <text evidence="1 2">Belongs to the UPF0102 family.</text>
</comment>
<evidence type="ECO:0000256" key="2">
    <source>
        <dbReference type="HAMAP-Rule" id="MF_00048"/>
    </source>
</evidence>
<protein>
    <recommendedName>
        <fullName evidence="2">UPF0102 protein ACFSQ3_03560</fullName>
    </recommendedName>
</protein>
<dbReference type="HAMAP" id="MF_00048">
    <property type="entry name" value="UPF0102"/>
    <property type="match status" value="1"/>
</dbReference>
<dbReference type="Gene3D" id="3.40.1350.10">
    <property type="match status" value="1"/>
</dbReference>
<dbReference type="PANTHER" id="PTHR34039:SF1">
    <property type="entry name" value="UPF0102 PROTEIN YRAN"/>
    <property type="match status" value="1"/>
</dbReference>
<organism evidence="3 4">
    <name type="scientific">Sphingobacterium corticis</name>
    <dbReference type="NCBI Taxonomy" id="1812823"/>
    <lineage>
        <taxon>Bacteria</taxon>
        <taxon>Pseudomonadati</taxon>
        <taxon>Bacteroidota</taxon>
        <taxon>Sphingobacteriia</taxon>
        <taxon>Sphingobacteriales</taxon>
        <taxon>Sphingobacteriaceae</taxon>
        <taxon>Sphingobacterium</taxon>
    </lineage>
</organism>